<feature type="domain" description="WYL" evidence="1">
    <location>
        <begin position="119"/>
        <end position="187"/>
    </location>
</feature>
<proteinExistence type="predicted"/>
<organism evidence="2 3">
    <name type="scientific">Kordiimonas lipolytica</name>
    <dbReference type="NCBI Taxonomy" id="1662421"/>
    <lineage>
        <taxon>Bacteria</taxon>
        <taxon>Pseudomonadati</taxon>
        <taxon>Pseudomonadota</taxon>
        <taxon>Alphaproteobacteria</taxon>
        <taxon>Kordiimonadales</taxon>
        <taxon>Kordiimonadaceae</taxon>
        <taxon>Kordiimonas</taxon>
    </lineage>
</organism>
<keyword evidence="3" id="KW-1185">Reference proteome</keyword>
<accession>A0ABV8UFU5</accession>
<dbReference type="InterPro" id="IPR026881">
    <property type="entry name" value="WYL_dom"/>
</dbReference>
<dbReference type="PROSITE" id="PS52050">
    <property type="entry name" value="WYL"/>
    <property type="match status" value="1"/>
</dbReference>
<name>A0ABV8UFU5_9PROT</name>
<evidence type="ECO:0000259" key="1">
    <source>
        <dbReference type="Pfam" id="PF13280"/>
    </source>
</evidence>
<evidence type="ECO:0000313" key="3">
    <source>
        <dbReference type="Proteomes" id="UP001595776"/>
    </source>
</evidence>
<dbReference type="InterPro" id="IPR051534">
    <property type="entry name" value="CBASS_pafABC_assoc_protein"/>
</dbReference>
<dbReference type="EMBL" id="JBHSCR010000028">
    <property type="protein sequence ID" value="MFC4349516.1"/>
    <property type="molecule type" value="Genomic_DNA"/>
</dbReference>
<dbReference type="Proteomes" id="UP001595776">
    <property type="component" value="Unassembled WGS sequence"/>
</dbReference>
<dbReference type="Pfam" id="PF13280">
    <property type="entry name" value="WYL"/>
    <property type="match status" value="1"/>
</dbReference>
<gene>
    <name evidence="2" type="ORF">ACFO5Q_16805</name>
</gene>
<evidence type="ECO:0000313" key="2">
    <source>
        <dbReference type="EMBL" id="MFC4349516.1"/>
    </source>
</evidence>
<dbReference type="PANTHER" id="PTHR34580:SF1">
    <property type="entry name" value="PROTEIN PAFC"/>
    <property type="match status" value="1"/>
</dbReference>
<dbReference type="RefSeq" id="WP_068147215.1">
    <property type="nucleotide sequence ID" value="NZ_JBHSCR010000028.1"/>
</dbReference>
<comment type="caution">
    <text evidence="2">The sequence shown here is derived from an EMBL/GenBank/DDBJ whole genome shotgun (WGS) entry which is preliminary data.</text>
</comment>
<sequence>MGDTLRTTQRLMRSMEYYFPHLEVVVGENNEKRYRFPNGIFHKLIAFSLDELTAMETAAQKIELMDHEDDAKLVRSAIRKVQALMNPDDRNRIAPDLESILRAEGLIASPGPKRAIPSEHVSVLREAIKGGNVCEIYYTKRDGTKRCEQLHPYGFLYGHRHYLVANNPARRTTPIRKIVLSSIAKVTPTDHLFEMPSDFDLQAYSHQSFGVFFDKVYDVEWVFSEAAAAIAGDFIFHPEQASKLNEDGTLTVRFSASGLQEMAWHLLKWVYRAV</sequence>
<protein>
    <submittedName>
        <fullName evidence="2">Helix-turn-helix transcriptional regulator</fullName>
    </submittedName>
</protein>
<dbReference type="PANTHER" id="PTHR34580">
    <property type="match status" value="1"/>
</dbReference>
<reference evidence="3" key="1">
    <citation type="journal article" date="2019" name="Int. J. Syst. Evol. Microbiol.">
        <title>The Global Catalogue of Microorganisms (GCM) 10K type strain sequencing project: providing services to taxonomists for standard genome sequencing and annotation.</title>
        <authorList>
            <consortium name="The Broad Institute Genomics Platform"/>
            <consortium name="The Broad Institute Genome Sequencing Center for Infectious Disease"/>
            <person name="Wu L."/>
            <person name="Ma J."/>
        </authorList>
    </citation>
    <scope>NUCLEOTIDE SEQUENCE [LARGE SCALE GENOMIC DNA]</scope>
    <source>
        <strain evidence="3">CGMCC 1.15304</strain>
    </source>
</reference>